<dbReference type="SUPFAM" id="SSF81878">
    <property type="entry name" value="BRCA2 tower domain"/>
    <property type="match status" value="1"/>
</dbReference>
<evidence type="ECO:0000256" key="5">
    <source>
        <dbReference type="ARBA" id="ARBA00023204"/>
    </source>
</evidence>
<keyword evidence="4" id="KW-0233">DNA recombination</keyword>
<name>A0AAD4JPK0_PERFH</name>
<dbReference type="Pfam" id="PF05687">
    <property type="entry name" value="BES1_N"/>
    <property type="match status" value="1"/>
</dbReference>
<dbReference type="SUPFAM" id="SSF81872">
    <property type="entry name" value="BRCA2 helical domain"/>
    <property type="match status" value="1"/>
</dbReference>
<dbReference type="GO" id="GO:0006355">
    <property type="term" value="P:regulation of DNA-templated transcription"/>
    <property type="evidence" value="ECO:0007669"/>
    <property type="project" value="UniProtKB-ARBA"/>
</dbReference>
<dbReference type="InterPro" id="IPR008540">
    <property type="entry name" value="BES1_N"/>
</dbReference>
<comment type="caution">
    <text evidence="8">The sequence shown here is derived from an EMBL/GenBank/DDBJ whole genome shotgun (WGS) entry which is preliminary data.</text>
</comment>
<dbReference type="SMART" id="SM01341">
    <property type="entry name" value="Tower"/>
    <property type="match status" value="1"/>
</dbReference>
<evidence type="ECO:0000256" key="2">
    <source>
        <dbReference type="ARBA" id="ARBA00022763"/>
    </source>
</evidence>
<dbReference type="Gene3D" id="2.40.50.140">
    <property type="entry name" value="Nucleic acid-binding proteins"/>
    <property type="match status" value="3"/>
</dbReference>
<evidence type="ECO:0000313" key="9">
    <source>
        <dbReference type="Proteomes" id="UP001190926"/>
    </source>
</evidence>
<keyword evidence="2" id="KW-0227">DNA damage</keyword>
<dbReference type="Pfam" id="PF09169">
    <property type="entry name" value="BRCA-2_helical"/>
    <property type="match status" value="1"/>
</dbReference>
<dbReference type="EMBL" id="SDAM02000017">
    <property type="protein sequence ID" value="KAH6837677.1"/>
    <property type="molecule type" value="Genomic_DNA"/>
</dbReference>
<dbReference type="SUPFAM" id="SSF50249">
    <property type="entry name" value="Nucleic acid-binding proteins"/>
    <property type="match status" value="3"/>
</dbReference>
<dbReference type="CDD" id="cd04493">
    <property type="entry name" value="BRCA2DBD_OB1"/>
    <property type="match status" value="1"/>
</dbReference>
<evidence type="ECO:0000256" key="6">
    <source>
        <dbReference type="SAM" id="MobiDB-lite"/>
    </source>
</evidence>
<gene>
    <name evidence="8" type="ORF">C2S53_020377</name>
</gene>
<proteinExistence type="predicted"/>
<reference evidence="8 9" key="1">
    <citation type="journal article" date="2021" name="Nat. Commun.">
        <title>Incipient diploidization of the medicinal plant Perilla within 10,000 years.</title>
        <authorList>
            <person name="Zhang Y."/>
            <person name="Shen Q."/>
            <person name="Leng L."/>
            <person name="Zhang D."/>
            <person name="Chen S."/>
            <person name="Shi Y."/>
            <person name="Ning Z."/>
            <person name="Chen S."/>
        </authorList>
    </citation>
    <scope>NUCLEOTIDE SEQUENCE [LARGE SCALE GENOMIC DNA]</scope>
    <source>
        <strain evidence="9">cv. PC099</strain>
    </source>
</reference>
<dbReference type="InterPro" id="IPR015187">
    <property type="entry name" value="BRCA2_OB_1"/>
</dbReference>
<dbReference type="InterPro" id="IPR002093">
    <property type="entry name" value="BRCA2_repeat"/>
</dbReference>
<evidence type="ECO:0000313" key="8">
    <source>
        <dbReference type="EMBL" id="KAH6837677.1"/>
    </source>
</evidence>
<dbReference type="Pfam" id="PF00634">
    <property type="entry name" value="BRCA2"/>
    <property type="match status" value="2"/>
</dbReference>
<dbReference type="PROSITE" id="PS50138">
    <property type="entry name" value="BRCA2_REPEAT"/>
    <property type="match status" value="1"/>
</dbReference>
<sequence length="1246" mass="138638">MSTWRIFSGDRTDYRWETSGQQLQIEEFPDAVAEDTRSSKLLENGRRNVEEQPLFRTGLGKSVAVKHSSISRARSVLGDVDSTSTDTGHLNGRENGSASFRPIFEMNSMKSTVMSNSGFHSASEKAVNISNSMFQTGSGKTFNISSAGLLRAKTLLGLDENYDQEQTHKQSISTEVIASDNPSHFGIRNPSSLSFNSSTKVLASSKVKSVLHGSESMKFPDCINAASEPPSVKFHTAGGRSISVSSDALQRARSLLGNLEVDSFLNEASSADPLFSVIDGKPSPLLNQKGDFSTPILHKGTENGDNALRNFTSPPQSSSYKKNSFGSSERLESGNNLIAQFDAEVAANTSKRRYNGVTDDRKPPKKNSCSKTDILENAIRPKSDPSKRSSNMALVDISNTMNIDHAENKQCFGEKRRLRGICSVSPFKKPRSSFVTPLKKTNSSDINVLSRLAPQEASCKQRVSLRYPTQRPRAYIKEYVSQPPCQEKLGILPEHVKRMDPIAAESYTFQNEMPSECIGPEAFYSMLSQCGASVRYLTKEWVTNHYKWIVWKFASYERSYPEKFAGKLLTVCNVLEELRYRYEREVNHGHRSLIKKIMDGDAQPSSMMVLCVSSIGQDYDPQCGNQSVPQEGGYANASRIELTDGWYSVKALLDELLSQKLASGKLFLGQKLRIWGAKLYGWLGPVSPFEALRTASLLLHINGTYRCHWADRLGLCKRAGDPLAFRCIKGNGGVVPRTLVGVTRTYPVLYRERLRNGSFVVRSERLEAKALQSYNQRRDVVAEGIMSAFQREGEFDVGDDHESEEGAKLMKLLETAAEPEVLMAGMSSKQLASFASYKAKLEAMRQSEIQKSIEKAVENAGLGEREVTPFLRVRVVGLEKKGQLEYSSQKGLITIWNPTKKQILELREGHAYAVGGLVPSSSDSDIVYLQARGSTSDWSPLPPMTMDNFESFFIPRSSATISFLGEVPLSSEFDIAAFVVYVGDVYIQGHQQKQWVFVTDGSTAEFCSEGSPDVLLAINFCLPFFESNSTVPMNSSIAGSVVGFSNLTKRPRDRVNGLWVAEATENSDYFLSYDHEGRSHLKNAAASVSKWATTSCSITEKLKERVMSIIRNSEDGWCIKTSKGPWVVRRTTKDGGHVMKYRFPSDRERSNNKQRERRRRSIAHKIFAGLKAHGNYNLPKHADSNDLLKALCNEAGWHVEEDGTVFRKEEVGNLPRLVDDDADEEEEYCRCGDDRVEGEPNTTLTL</sequence>
<protein>
    <recommendedName>
        <fullName evidence="7">Tower domain-containing protein</fullName>
    </recommendedName>
</protein>
<feature type="region of interest" description="Disordered" evidence="6">
    <location>
        <begin position="295"/>
        <end position="329"/>
    </location>
</feature>
<dbReference type="GO" id="GO:0003677">
    <property type="term" value="F:DNA binding"/>
    <property type="evidence" value="ECO:0007669"/>
    <property type="project" value="UniProtKB-KW"/>
</dbReference>
<dbReference type="InterPro" id="IPR012340">
    <property type="entry name" value="NA-bd_OB-fold"/>
</dbReference>
<organism evidence="8 9">
    <name type="scientific">Perilla frutescens var. hirtella</name>
    <name type="common">Perilla citriodora</name>
    <name type="synonym">Perilla setoyensis</name>
    <dbReference type="NCBI Taxonomy" id="608512"/>
    <lineage>
        <taxon>Eukaryota</taxon>
        <taxon>Viridiplantae</taxon>
        <taxon>Streptophyta</taxon>
        <taxon>Embryophyta</taxon>
        <taxon>Tracheophyta</taxon>
        <taxon>Spermatophyta</taxon>
        <taxon>Magnoliopsida</taxon>
        <taxon>eudicotyledons</taxon>
        <taxon>Gunneridae</taxon>
        <taxon>Pentapetalae</taxon>
        <taxon>asterids</taxon>
        <taxon>lamiids</taxon>
        <taxon>Lamiales</taxon>
        <taxon>Lamiaceae</taxon>
        <taxon>Nepetoideae</taxon>
        <taxon>Elsholtzieae</taxon>
        <taxon>Perilla</taxon>
    </lineage>
</organism>
<dbReference type="Pfam" id="PF09103">
    <property type="entry name" value="BRCA-2_OB1"/>
    <property type="match status" value="1"/>
</dbReference>
<dbReference type="Gene3D" id="6.10.70.10">
    <property type="match status" value="1"/>
</dbReference>
<keyword evidence="9" id="KW-1185">Reference proteome</keyword>
<dbReference type="Proteomes" id="UP001190926">
    <property type="component" value="Unassembled WGS sequence"/>
</dbReference>
<evidence type="ECO:0000256" key="3">
    <source>
        <dbReference type="ARBA" id="ARBA00023125"/>
    </source>
</evidence>
<dbReference type="GO" id="GO:0000724">
    <property type="term" value="P:double-strand break repair via homologous recombination"/>
    <property type="evidence" value="ECO:0007669"/>
    <property type="project" value="InterPro"/>
</dbReference>
<dbReference type="AlphaFoldDB" id="A0AAD4JPK0"/>
<dbReference type="PANTHER" id="PTHR11289:SF0">
    <property type="entry name" value="BREAST CANCER TYPE 2 SUSCEPTIBILITY PROTEIN"/>
    <property type="match status" value="1"/>
</dbReference>
<keyword evidence="1" id="KW-0677">Repeat</keyword>
<keyword evidence="5" id="KW-0234">DNA repair</keyword>
<evidence type="ECO:0000256" key="1">
    <source>
        <dbReference type="ARBA" id="ARBA00022737"/>
    </source>
</evidence>
<feature type="domain" description="Tower" evidence="7">
    <location>
        <begin position="751"/>
        <end position="792"/>
    </location>
</feature>
<keyword evidence="3" id="KW-0238">DNA-binding</keyword>
<evidence type="ECO:0000259" key="7">
    <source>
        <dbReference type="SMART" id="SM01341"/>
    </source>
</evidence>
<dbReference type="InterPro" id="IPR036315">
    <property type="entry name" value="BRCA2_hlx_sf"/>
</dbReference>
<dbReference type="InterPro" id="IPR015252">
    <property type="entry name" value="BRCA2_hlx"/>
</dbReference>
<evidence type="ECO:0000256" key="4">
    <source>
        <dbReference type="ARBA" id="ARBA00023172"/>
    </source>
</evidence>
<dbReference type="InterPro" id="IPR015525">
    <property type="entry name" value="BRCA2"/>
</dbReference>
<dbReference type="FunFam" id="2.40.50.140:FF:000262">
    <property type="entry name" value="Protein BREAST CANCER SUSCEPTIBILITY 2 homolog B"/>
    <property type="match status" value="1"/>
</dbReference>
<dbReference type="InterPro" id="IPR015205">
    <property type="entry name" value="Tower_dom"/>
</dbReference>
<feature type="compositionally biased region" description="Low complexity" evidence="6">
    <location>
        <begin position="317"/>
        <end position="328"/>
    </location>
</feature>
<dbReference type="PANTHER" id="PTHR11289">
    <property type="entry name" value="BREAST CANCER TYPE 2 SUSCEPTIBILITY PROTEIN BRCA2"/>
    <property type="match status" value="1"/>
</dbReference>
<accession>A0AAD4JPK0</accession>
<feature type="region of interest" description="Disordered" evidence="6">
    <location>
        <begin position="352"/>
        <end position="390"/>
    </location>
</feature>